<sequence>MKRILSLLTIFNLSTSWITSVVACNKEKFLGDIWVVMNDGYHDDQSFTEYVYRGADEFVKKIMDKSDYNAAYKELGEIGEASLRSAYENVVGGGAKVLVLSGYSHDAIAKGYFDEVIKKVNGSAVIVDNKTYKNWTSTVGVQYRADISGFYAGMASIIWSIINDNYNLNNKTLGLATFGGLLPGNQNSVINYMAGFLSAIDVWNIIKENQNNKYHEYKNKLVNLDKYGKLKDWLDNNEFKVLRTQKDPSGDGDFGWQSGSYTAGDGKDISNILINQGANILMPVAGPQTEDALAILKNDSSKKAKVVGVDVDMSKVYRSYDKLILTSAIKQLTEGGLIALAHTDIYKDNIEYQDKAAQYAKDNNIEVILKDENKQNFENKKVNFDKEKGKSWQTKTAWLSGEATSGESNLVEDYINNAIIEMFSKDSLIVMSNYYYEHTMKENPKLSFELLKASFTKEMALKVFQN</sequence>
<dbReference type="Gene3D" id="3.40.50.2300">
    <property type="match status" value="2"/>
</dbReference>
<keyword evidence="2" id="KW-1185">Reference proteome</keyword>
<proteinExistence type="predicted"/>
<dbReference type="EMBL" id="CP046276">
    <property type="protein sequence ID" value="QGS51806.1"/>
    <property type="molecule type" value="Genomic_DNA"/>
</dbReference>
<dbReference type="PANTHER" id="PTHR34296">
    <property type="entry name" value="TRANSCRIPTIONAL ACTIVATOR PROTEIN MED"/>
    <property type="match status" value="1"/>
</dbReference>
<dbReference type="OrthoDB" id="9769871at2"/>
<dbReference type="RefSeq" id="WP_156006138.1">
    <property type="nucleotide sequence ID" value="NZ_CP046276.1"/>
</dbReference>
<reference evidence="1 2" key="1">
    <citation type="submission" date="2019-11" db="EMBL/GenBank/DDBJ databases">
        <title>Complete genome sequence of Spiroplasma tabanidicola TAUS-1 (DSM 22603).</title>
        <authorList>
            <person name="Huang C.-T."/>
            <person name="Lin Y.-C."/>
            <person name="Kuo C.-H."/>
        </authorList>
    </citation>
    <scope>NUCLEOTIDE SEQUENCE [LARGE SCALE GENOMIC DNA]</scope>
    <source>
        <strain evidence="1 2">TAUS-1</strain>
    </source>
</reference>
<dbReference type="InterPro" id="IPR050957">
    <property type="entry name" value="BMP_lipoprotein"/>
</dbReference>
<dbReference type="AlphaFoldDB" id="A0A6I6C7P0"/>
<evidence type="ECO:0000313" key="2">
    <source>
        <dbReference type="Proteomes" id="UP000424468"/>
    </source>
</evidence>
<organism evidence="1 2">
    <name type="scientific">Spiroplasma tabanidicola</name>
    <dbReference type="NCBI Taxonomy" id="324079"/>
    <lineage>
        <taxon>Bacteria</taxon>
        <taxon>Bacillati</taxon>
        <taxon>Mycoplasmatota</taxon>
        <taxon>Mollicutes</taxon>
        <taxon>Entomoplasmatales</taxon>
        <taxon>Spiroplasmataceae</taxon>
        <taxon>Spiroplasma</taxon>
    </lineage>
</organism>
<gene>
    <name evidence="1" type="ORF">STABA_v1c04430</name>
</gene>
<name>A0A6I6C7P0_9MOLU</name>
<dbReference type="PROSITE" id="PS51257">
    <property type="entry name" value="PROKAR_LIPOPROTEIN"/>
    <property type="match status" value="1"/>
</dbReference>
<dbReference type="Proteomes" id="UP000424468">
    <property type="component" value="Chromosome"/>
</dbReference>
<protein>
    <submittedName>
        <fullName evidence="1">Ribose/galactose ABC transporter substrate-binding protein</fullName>
    </submittedName>
</protein>
<evidence type="ECO:0000313" key="1">
    <source>
        <dbReference type="EMBL" id="QGS51806.1"/>
    </source>
</evidence>
<dbReference type="KEGG" id="stab:STABA_v1c04430"/>
<accession>A0A6I6C7P0</accession>
<dbReference type="PANTHER" id="PTHR34296:SF2">
    <property type="entry name" value="ABC TRANSPORTER GUANOSINE-BINDING PROTEIN NUPN"/>
    <property type="match status" value="1"/>
</dbReference>